<dbReference type="CDD" id="cd14262">
    <property type="entry name" value="VirB5_like"/>
    <property type="match status" value="1"/>
</dbReference>
<comment type="caution">
    <text evidence="2">The sequence shown here is derived from an EMBL/GenBank/DDBJ whole genome shotgun (WGS) entry which is preliminary data.</text>
</comment>
<sequence>MSTTLKILAVAGVAGWMLFGNHEAQAQIPVTDGASIAQQVANQIETIAKWKMQYDQMVEQIEAMEREYKALTGGRGLGTILNDPRYREYLPTEWQGVYDAVRNGGYAGLSGRAAEIYNENQVFDGCAHIQVNAQRLACEARAVKGSQDKAFALDAYDAARDRLNQIDQLMARINSTQDPKDIAELQGRIAAEQAMIANEQTKLQMYAMVAAAEDRLQEQREHELAMKDAAKRGGLFETVEPMNFKLGR</sequence>
<evidence type="ECO:0000313" key="2">
    <source>
        <dbReference type="EMBL" id="ECU3336523.1"/>
    </source>
</evidence>
<evidence type="ECO:0000256" key="1">
    <source>
        <dbReference type="SAM" id="Coils"/>
    </source>
</evidence>
<dbReference type="InterPro" id="IPR023220">
    <property type="entry name" value="T4SS_VirB5-domain"/>
</dbReference>
<accession>A0A605D9K2</accession>
<dbReference type="EMBL" id="AAKPPR010000019">
    <property type="protein sequence ID" value="ECU3336523.1"/>
    <property type="molecule type" value="Genomic_DNA"/>
</dbReference>
<dbReference type="AlphaFoldDB" id="A0A605D9K2"/>
<feature type="coiled-coil region" evidence="1">
    <location>
        <begin position="47"/>
        <end position="74"/>
    </location>
</feature>
<reference evidence="2" key="1">
    <citation type="submission" date="2018-08" db="EMBL/GenBank/DDBJ databases">
        <authorList>
            <consortium name="NARMS: The National Antimicrobial Resistance Monitoring System"/>
        </authorList>
    </citation>
    <scope>NUCLEOTIDE SEQUENCE</scope>
    <source>
        <strain evidence="2">CVM N17S1479</strain>
    </source>
</reference>
<dbReference type="Gene3D" id="1.20.58.430">
    <property type="entry name" value="Type IV secretion system, VirB5-domain"/>
    <property type="match status" value="1"/>
</dbReference>
<dbReference type="SUPFAM" id="SSF101082">
    <property type="entry name" value="Typo IV secretion system protein TraC"/>
    <property type="match status" value="1"/>
</dbReference>
<keyword evidence="1" id="KW-0175">Coiled coil</keyword>
<dbReference type="NCBIfam" id="TIGR02791">
    <property type="entry name" value="VirB5"/>
    <property type="match status" value="1"/>
</dbReference>
<dbReference type="Pfam" id="PF07996">
    <property type="entry name" value="T4SS"/>
    <property type="match status" value="1"/>
</dbReference>
<gene>
    <name evidence="2" type="primary">virB5</name>
    <name evidence="2" type="ORF">DYO72_23700</name>
</gene>
<dbReference type="InterPro" id="IPR014158">
    <property type="entry name" value="T4SS_VirB5"/>
</dbReference>
<name>A0A605D9K2_SALMO</name>
<proteinExistence type="predicted"/>
<organism evidence="2">
    <name type="scientific">Salmonella montevideo</name>
    <dbReference type="NCBI Taxonomy" id="115981"/>
    <lineage>
        <taxon>Bacteria</taxon>
        <taxon>Pseudomonadati</taxon>
        <taxon>Pseudomonadota</taxon>
        <taxon>Gammaproteobacteria</taxon>
        <taxon>Enterobacterales</taxon>
        <taxon>Enterobacteriaceae</taxon>
        <taxon>Salmonella</taxon>
    </lineage>
</organism>
<protein>
    <submittedName>
        <fullName evidence="2">P-type DNA transfer protein VirB5</fullName>
    </submittedName>
</protein>